<dbReference type="GO" id="GO:0051707">
    <property type="term" value="P:response to other organism"/>
    <property type="evidence" value="ECO:0007669"/>
    <property type="project" value="UniProtKB-ARBA"/>
</dbReference>
<dbReference type="Pfam" id="PF23598">
    <property type="entry name" value="LRR_14"/>
    <property type="match status" value="1"/>
</dbReference>
<evidence type="ECO:0000256" key="6">
    <source>
        <dbReference type="ARBA" id="ARBA00022840"/>
    </source>
</evidence>
<dbReference type="SUPFAM" id="SSF52058">
    <property type="entry name" value="L domain-like"/>
    <property type="match status" value="1"/>
</dbReference>
<reference evidence="12" key="1">
    <citation type="submission" date="2019-10" db="EMBL/GenBank/DDBJ databases">
        <authorList>
            <person name="Zhang R."/>
            <person name="Pan Y."/>
            <person name="Wang J."/>
            <person name="Ma R."/>
            <person name="Yu S."/>
        </authorList>
    </citation>
    <scope>NUCLEOTIDE SEQUENCE</scope>
    <source>
        <strain evidence="12">LA-IB0</strain>
        <tissue evidence="12">Leaf</tissue>
    </source>
</reference>
<dbReference type="Gene3D" id="1.10.10.10">
    <property type="entry name" value="Winged helix-like DNA-binding domain superfamily/Winged helix DNA-binding domain"/>
    <property type="match status" value="1"/>
</dbReference>
<keyword evidence="4" id="KW-0547">Nucleotide-binding</keyword>
<evidence type="ECO:0000256" key="4">
    <source>
        <dbReference type="ARBA" id="ARBA00022741"/>
    </source>
</evidence>
<dbReference type="CDD" id="cd14798">
    <property type="entry name" value="RX-CC_like"/>
    <property type="match status" value="1"/>
</dbReference>
<dbReference type="Gene3D" id="3.40.50.300">
    <property type="entry name" value="P-loop containing nucleotide triphosphate hydrolases"/>
    <property type="match status" value="1"/>
</dbReference>
<keyword evidence="13" id="KW-1185">Reference proteome</keyword>
<dbReference type="InterPro" id="IPR002182">
    <property type="entry name" value="NB-ARC"/>
</dbReference>
<dbReference type="InterPro" id="IPR036388">
    <property type="entry name" value="WH-like_DNA-bd_sf"/>
</dbReference>
<dbReference type="PANTHER" id="PTHR36766">
    <property type="entry name" value="PLANT BROAD-SPECTRUM MILDEW RESISTANCE PROTEIN RPW8"/>
    <property type="match status" value="1"/>
</dbReference>
<dbReference type="InterPro" id="IPR032675">
    <property type="entry name" value="LRR_dom_sf"/>
</dbReference>
<dbReference type="Gene3D" id="3.80.10.10">
    <property type="entry name" value="Ribonuclease Inhibitor"/>
    <property type="match status" value="1"/>
</dbReference>
<dbReference type="GO" id="GO:0005524">
    <property type="term" value="F:ATP binding"/>
    <property type="evidence" value="ECO:0007669"/>
    <property type="project" value="UniProtKB-KW"/>
</dbReference>
<dbReference type="InterPro" id="IPR055414">
    <property type="entry name" value="LRR_R13L4/SHOC2-like"/>
</dbReference>
<evidence type="ECO:0000313" key="12">
    <source>
        <dbReference type="EMBL" id="KAG8369989.1"/>
    </source>
</evidence>
<dbReference type="Pfam" id="PF23559">
    <property type="entry name" value="WHD_DRP"/>
    <property type="match status" value="1"/>
</dbReference>
<evidence type="ECO:0000256" key="2">
    <source>
        <dbReference type="ARBA" id="ARBA00022614"/>
    </source>
</evidence>
<keyword evidence="5" id="KW-0611">Plant defense</keyword>
<dbReference type="Proteomes" id="UP000826271">
    <property type="component" value="Unassembled WGS sequence"/>
</dbReference>
<evidence type="ECO:0000256" key="3">
    <source>
        <dbReference type="ARBA" id="ARBA00022737"/>
    </source>
</evidence>
<comment type="similarity">
    <text evidence="1">Belongs to the disease resistance NB-LRR family.</text>
</comment>
<dbReference type="InterPro" id="IPR058922">
    <property type="entry name" value="WHD_DRP"/>
</dbReference>
<dbReference type="SUPFAM" id="SSF52540">
    <property type="entry name" value="P-loop containing nucleoside triphosphate hydrolases"/>
    <property type="match status" value="1"/>
</dbReference>
<dbReference type="Pfam" id="PF18052">
    <property type="entry name" value="Rx_N"/>
    <property type="match status" value="1"/>
</dbReference>
<dbReference type="Pfam" id="PF00931">
    <property type="entry name" value="NB-ARC"/>
    <property type="match status" value="1"/>
</dbReference>
<evidence type="ECO:0000313" key="13">
    <source>
        <dbReference type="Proteomes" id="UP000826271"/>
    </source>
</evidence>
<feature type="domain" description="Disease resistance protein winged helix" evidence="10">
    <location>
        <begin position="441"/>
        <end position="511"/>
    </location>
</feature>
<keyword evidence="6" id="KW-0067">ATP-binding</keyword>
<proteinExistence type="inferred from homology"/>
<dbReference type="AlphaFoldDB" id="A0AAV6WGX0"/>
<feature type="domain" description="Disease resistance N-terminal" evidence="9">
    <location>
        <begin position="7"/>
        <end position="95"/>
    </location>
</feature>
<evidence type="ECO:0000256" key="5">
    <source>
        <dbReference type="ARBA" id="ARBA00022821"/>
    </source>
</evidence>
<feature type="domain" description="Disease resistance R13L4/SHOC-2-like LRR" evidence="11">
    <location>
        <begin position="549"/>
        <end position="822"/>
    </location>
</feature>
<accession>A0AAV6WGX0</accession>
<evidence type="ECO:0000259" key="9">
    <source>
        <dbReference type="Pfam" id="PF18052"/>
    </source>
</evidence>
<dbReference type="Gene3D" id="1.10.8.430">
    <property type="entry name" value="Helical domain of apoptotic protease-activating factors"/>
    <property type="match status" value="1"/>
</dbReference>
<feature type="coiled-coil region" evidence="7">
    <location>
        <begin position="28"/>
        <end position="55"/>
    </location>
</feature>
<dbReference type="Gene3D" id="1.20.5.4130">
    <property type="match status" value="1"/>
</dbReference>
<dbReference type="FunFam" id="1.10.10.10:FF:000322">
    <property type="entry name" value="Probable disease resistance protein At1g63360"/>
    <property type="match status" value="1"/>
</dbReference>
<evidence type="ECO:0000259" key="11">
    <source>
        <dbReference type="Pfam" id="PF23598"/>
    </source>
</evidence>
<dbReference type="InterPro" id="IPR041118">
    <property type="entry name" value="Rx_N"/>
</dbReference>
<dbReference type="GO" id="GO:0006952">
    <property type="term" value="P:defense response"/>
    <property type="evidence" value="ECO:0007669"/>
    <property type="project" value="UniProtKB-KW"/>
</dbReference>
<keyword evidence="2" id="KW-0433">Leucine-rich repeat</keyword>
<protein>
    <submittedName>
        <fullName evidence="12">Uncharacterized protein</fullName>
    </submittedName>
</protein>
<keyword evidence="7" id="KW-0175">Coiled coil</keyword>
<name>A0AAV6WGX0_9LAMI</name>
<sequence length="921" mass="105955">MADATVSMVLTRLAPLIEKMVRDEVSLLLNSENEVRSLSEKLKKIQEVLADAEQKGVTDPKVKSWLEKLQEISYEIDDAVDEWEVENIRQQLEESEDSTGSSEDPWPRKVISFLESVCLCFKQTAHRRSIALDVKHIHQKLDSIAQQNENEFKFIPNIGGGVSRAFMRFDSTSFFDVSEIRGRDFDKEKLMTKLFSESSNQGEDIKIISIVGTGGMGKTTLAQLVFNEIENQQVFKTMWVCVSNPFDGIKIAQTILDQLKVPYPPGSQFQTLLNIIEKSISGEKFFLVLDDVWTPEDKVWTPLRQSLKRGVPGSRILVTTRKKEVAEVMGSTHSYPIDGISDVDCWLVLSQRAFVGKREADPEMFRKTGEEIAKKCKGMPLAAKTIGGLLHSRTTLQEWEEVLKSEVWELKEVKDDLFPLLRLSYNELEPAIKRCFSYCAIFPKDSIINVDNLIRMWMAQGFLSSSETMELQGREYFEDLAMRSFFQDIKLYHGTNSIYSCKMHDIVHDFAQFLTKNECLIVGEVHGGRDACRHLRLMQSQDFSFFPQLRSLFCKKIKAPQYLFNHLKRVRLLSLGNLENIPEEIGNLIHIRYLDVSENSSLKELPETVCNLYNLQTLGIRGCRSLCGLPEGIHKLKNLRHLLNGRTAEDFKYPQGFEKLTNFRTLDQYHSNKWGYLKDLNQLQGNLSITVMDDLDEDEVKEADLKNKKFLRSLSLIVKKSGLLETIEDVQPPTNLQVLHFEGLRLPKWSTTLTQLKKLTFIGNNVFGYSWSLPPLGKLPFLEELVIKGVETLDHVGHEFLGMKNDKTSLILFPKLKTLEFRNCMRWEEWEDISEEEEENNVIISIMPCLQVLYIYKCSELKALPHRLLRKASSLQVLVIDRCQNLKNQYNRKTGKDWDKVSHISNVKINRVPQKSNVQMP</sequence>
<dbReference type="PANTHER" id="PTHR36766:SF40">
    <property type="entry name" value="DISEASE RESISTANCE PROTEIN RGA3"/>
    <property type="match status" value="1"/>
</dbReference>
<dbReference type="InterPro" id="IPR027417">
    <property type="entry name" value="P-loop_NTPase"/>
</dbReference>
<dbReference type="PRINTS" id="PR00364">
    <property type="entry name" value="DISEASERSIST"/>
</dbReference>
<dbReference type="GO" id="GO:0043531">
    <property type="term" value="F:ADP binding"/>
    <property type="evidence" value="ECO:0007669"/>
    <property type="project" value="InterPro"/>
</dbReference>
<evidence type="ECO:0000259" key="10">
    <source>
        <dbReference type="Pfam" id="PF23559"/>
    </source>
</evidence>
<dbReference type="InterPro" id="IPR042197">
    <property type="entry name" value="Apaf_helical"/>
</dbReference>
<evidence type="ECO:0000256" key="7">
    <source>
        <dbReference type="SAM" id="Coils"/>
    </source>
</evidence>
<organism evidence="12 13">
    <name type="scientific">Buddleja alternifolia</name>
    <dbReference type="NCBI Taxonomy" id="168488"/>
    <lineage>
        <taxon>Eukaryota</taxon>
        <taxon>Viridiplantae</taxon>
        <taxon>Streptophyta</taxon>
        <taxon>Embryophyta</taxon>
        <taxon>Tracheophyta</taxon>
        <taxon>Spermatophyta</taxon>
        <taxon>Magnoliopsida</taxon>
        <taxon>eudicotyledons</taxon>
        <taxon>Gunneridae</taxon>
        <taxon>Pentapetalae</taxon>
        <taxon>asterids</taxon>
        <taxon>lamiids</taxon>
        <taxon>Lamiales</taxon>
        <taxon>Scrophulariaceae</taxon>
        <taxon>Buddlejeae</taxon>
        <taxon>Buddleja</taxon>
    </lineage>
</organism>
<dbReference type="InterPro" id="IPR038005">
    <property type="entry name" value="RX-like_CC"/>
</dbReference>
<keyword evidence="3" id="KW-0677">Repeat</keyword>
<evidence type="ECO:0000259" key="8">
    <source>
        <dbReference type="Pfam" id="PF00931"/>
    </source>
</evidence>
<gene>
    <name evidence="12" type="ORF">BUALT_Bualt14G0071000</name>
</gene>
<comment type="caution">
    <text evidence="12">The sequence shown here is derived from an EMBL/GenBank/DDBJ whole genome shotgun (WGS) entry which is preliminary data.</text>
</comment>
<evidence type="ECO:0000256" key="1">
    <source>
        <dbReference type="ARBA" id="ARBA00008894"/>
    </source>
</evidence>
<feature type="domain" description="NB-ARC" evidence="8">
    <location>
        <begin position="187"/>
        <end position="355"/>
    </location>
</feature>
<dbReference type="EMBL" id="WHWC01000014">
    <property type="protein sequence ID" value="KAG8369989.1"/>
    <property type="molecule type" value="Genomic_DNA"/>
</dbReference>